<organism evidence="6 7">
    <name type="scientific">Geomesophilobacter sediminis</name>
    <dbReference type="NCBI Taxonomy" id="2798584"/>
    <lineage>
        <taxon>Bacteria</taxon>
        <taxon>Pseudomonadati</taxon>
        <taxon>Thermodesulfobacteriota</taxon>
        <taxon>Desulfuromonadia</taxon>
        <taxon>Geobacterales</taxon>
        <taxon>Geobacteraceae</taxon>
        <taxon>Geomesophilobacter</taxon>
    </lineage>
</organism>
<reference evidence="6" key="1">
    <citation type="submission" date="2020-12" db="EMBL/GenBank/DDBJ databases">
        <title>Geomonas sp. Red875, isolated from river sediment.</title>
        <authorList>
            <person name="Xu Z."/>
            <person name="Zhang Z."/>
            <person name="Masuda Y."/>
            <person name="Itoh H."/>
            <person name="Senoo K."/>
        </authorList>
    </citation>
    <scope>NUCLEOTIDE SEQUENCE</scope>
    <source>
        <strain evidence="6">Red875</strain>
    </source>
</reference>
<feature type="domain" description="Flagellin N-terminal" evidence="4">
    <location>
        <begin position="4"/>
        <end position="137"/>
    </location>
</feature>
<evidence type="ECO:0000259" key="4">
    <source>
        <dbReference type="Pfam" id="PF00669"/>
    </source>
</evidence>
<comment type="subcellular location">
    <subcellularLocation>
        <location evidence="1">Bacterial flagellum</location>
    </subcellularLocation>
</comment>
<dbReference type="NCBIfam" id="TIGR02550">
    <property type="entry name" value="flagell_flgL"/>
    <property type="match status" value="1"/>
</dbReference>
<dbReference type="InterPro" id="IPR013384">
    <property type="entry name" value="Flagell_FlgL"/>
</dbReference>
<dbReference type="PANTHER" id="PTHR42792:SF1">
    <property type="entry name" value="FLAGELLAR HOOK-ASSOCIATED PROTEIN 3"/>
    <property type="match status" value="1"/>
</dbReference>
<dbReference type="GO" id="GO:0005198">
    <property type="term" value="F:structural molecule activity"/>
    <property type="evidence" value="ECO:0007669"/>
    <property type="project" value="InterPro"/>
</dbReference>
<dbReference type="InterPro" id="IPR046358">
    <property type="entry name" value="Flagellin_C"/>
</dbReference>
<accession>A0A8J7M0E9</accession>
<keyword evidence="6" id="KW-0282">Flagellum</keyword>
<dbReference type="Pfam" id="PF00669">
    <property type="entry name" value="Flagellin_N"/>
    <property type="match status" value="1"/>
</dbReference>
<evidence type="ECO:0000313" key="6">
    <source>
        <dbReference type="EMBL" id="MBJ6724827.1"/>
    </source>
</evidence>
<protein>
    <submittedName>
        <fullName evidence="6">Flagellar hook-associated protein FlgL</fullName>
    </submittedName>
</protein>
<comment type="caution">
    <text evidence="6">The sequence shown here is derived from an EMBL/GenBank/DDBJ whole genome shotgun (WGS) entry which is preliminary data.</text>
</comment>
<dbReference type="Gene3D" id="1.20.1330.10">
    <property type="entry name" value="f41 fragment of flagellin, N-terminal domain"/>
    <property type="match status" value="1"/>
</dbReference>
<gene>
    <name evidence="6" type="primary">flgL</name>
    <name evidence="6" type="ORF">JFN93_08925</name>
</gene>
<evidence type="ECO:0000256" key="1">
    <source>
        <dbReference type="ARBA" id="ARBA00004365"/>
    </source>
</evidence>
<dbReference type="InterPro" id="IPR001029">
    <property type="entry name" value="Flagellin_N"/>
</dbReference>
<dbReference type="EMBL" id="JAEMHM010000006">
    <property type="protein sequence ID" value="MBJ6724827.1"/>
    <property type="molecule type" value="Genomic_DNA"/>
</dbReference>
<keyword evidence="6" id="KW-0966">Cell projection</keyword>
<sequence>MRVTQNTAANQVLNSLQIILQRQTDLQEQASSGYKISNPGDDPIAAQQILHLKSLSSANDQYSKNITNANSALTMADSTMSSIGDVLVRAKEIGLSMSSDTNSSDSRAAAINELQQLRSQVITLGNTQFNGKYIFGGFKNDTAPFDPTTGAFSGDNNQINIQIDQTSSVGINYSGEKLISGGNPPGSTGTDIIGTFDAMIAGLQAGSTTAVQGQLDNLDNARSQVLNARADIGARINRLTSASSVNDNMNLGVTKVLSSVQNVDFVQVVSDLAKQQTAFQAAEAASAKVLQVSLLDYLK</sequence>
<keyword evidence="7" id="KW-1185">Reference proteome</keyword>
<keyword evidence="6" id="KW-0969">Cilium</keyword>
<dbReference type="Pfam" id="PF00700">
    <property type="entry name" value="Flagellin_C"/>
    <property type="match status" value="1"/>
</dbReference>
<dbReference type="InterPro" id="IPR001492">
    <property type="entry name" value="Flagellin"/>
</dbReference>
<evidence type="ECO:0000256" key="3">
    <source>
        <dbReference type="ARBA" id="ARBA00023143"/>
    </source>
</evidence>
<dbReference type="AlphaFoldDB" id="A0A8J7M0E9"/>
<dbReference type="GO" id="GO:0071973">
    <property type="term" value="P:bacterial-type flagellum-dependent cell motility"/>
    <property type="evidence" value="ECO:0007669"/>
    <property type="project" value="InterPro"/>
</dbReference>
<evidence type="ECO:0000313" key="7">
    <source>
        <dbReference type="Proteomes" id="UP000636888"/>
    </source>
</evidence>
<dbReference type="RefSeq" id="WP_199383714.1">
    <property type="nucleotide sequence ID" value="NZ_JAEMHM010000006.1"/>
</dbReference>
<evidence type="ECO:0000256" key="2">
    <source>
        <dbReference type="ARBA" id="ARBA00005709"/>
    </source>
</evidence>
<dbReference type="SUPFAM" id="SSF64518">
    <property type="entry name" value="Phase 1 flagellin"/>
    <property type="match status" value="1"/>
</dbReference>
<dbReference type="GO" id="GO:0009424">
    <property type="term" value="C:bacterial-type flagellum hook"/>
    <property type="evidence" value="ECO:0007669"/>
    <property type="project" value="InterPro"/>
</dbReference>
<dbReference type="PANTHER" id="PTHR42792">
    <property type="entry name" value="FLAGELLIN"/>
    <property type="match status" value="1"/>
</dbReference>
<feature type="domain" description="Flagellin C-terminal" evidence="5">
    <location>
        <begin position="215"/>
        <end position="298"/>
    </location>
</feature>
<proteinExistence type="inferred from homology"/>
<keyword evidence="3" id="KW-0975">Bacterial flagellum</keyword>
<dbReference type="Proteomes" id="UP000636888">
    <property type="component" value="Unassembled WGS sequence"/>
</dbReference>
<evidence type="ECO:0000259" key="5">
    <source>
        <dbReference type="Pfam" id="PF00700"/>
    </source>
</evidence>
<comment type="similarity">
    <text evidence="2">Belongs to the bacterial flagellin family.</text>
</comment>
<name>A0A8J7M0E9_9BACT</name>